<proteinExistence type="predicted"/>
<sequence length="333" mass="36601">MIGSNWVGLVGALLVLLVSYDAIRTTLSATDSGPLTNKILSMLWAVLVRIPNKRRRHAVLSATGPWFSLGLIIFWLIITWAGWFLLFCSSHDAVVNATTSAPASLIERAYFTGYTITTLGYGDFVPDDNDWKMPATVAAANGFFLFTLAVTFMLNVVSSITQKRQLALNISALGKTPAQILQSSADEGSFVSLSIQVQQLQQSINTVGQQHLAFPILHYYHAEHSDKSLPLALTRLYQTLALVCYGNNCLSPTTRSQLVSAKNVVEQFLDTLGSAFIKPKAESPDIPDLASVAGLPGFNRPASELQSHLKSLEKQKLLLAYVNKDGWEWQEIW</sequence>
<organism evidence="3 4">
    <name type="scientific">Halomonas korlensis</name>
    <dbReference type="NCBI Taxonomy" id="463301"/>
    <lineage>
        <taxon>Bacteria</taxon>
        <taxon>Pseudomonadati</taxon>
        <taxon>Pseudomonadota</taxon>
        <taxon>Gammaproteobacteria</taxon>
        <taxon>Oceanospirillales</taxon>
        <taxon>Halomonadaceae</taxon>
        <taxon>Halomonas</taxon>
    </lineage>
</organism>
<dbReference type="EMBL" id="FPBP01000001">
    <property type="protein sequence ID" value="SFU28152.1"/>
    <property type="molecule type" value="Genomic_DNA"/>
</dbReference>
<name>A0A1I7EW62_9GAMM</name>
<keyword evidence="1" id="KW-1133">Transmembrane helix</keyword>
<protein>
    <submittedName>
        <fullName evidence="3">Ion channel</fullName>
    </submittedName>
</protein>
<dbReference type="SUPFAM" id="SSF81324">
    <property type="entry name" value="Voltage-gated potassium channels"/>
    <property type="match status" value="1"/>
</dbReference>
<dbReference type="Pfam" id="PF07885">
    <property type="entry name" value="Ion_trans_2"/>
    <property type="match status" value="1"/>
</dbReference>
<dbReference type="InterPro" id="IPR013099">
    <property type="entry name" value="K_chnl_dom"/>
</dbReference>
<feature type="transmembrane region" description="Helical" evidence="1">
    <location>
        <begin position="64"/>
        <end position="86"/>
    </location>
</feature>
<gene>
    <name evidence="3" type="ORF">SAMN04487955_10133</name>
</gene>
<keyword evidence="4" id="KW-1185">Reference proteome</keyword>
<dbReference type="Gene3D" id="1.10.287.70">
    <property type="match status" value="1"/>
</dbReference>
<evidence type="ECO:0000256" key="1">
    <source>
        <dbReference type="SAM" id="Phobius"/>
    </source>
</evidence>
<dbReference type="OrthoDB" id="3422146at2"/>
<evidence type="ECO:0000313" key="4">
    <source>
        <dbReference type="Proteomes" id="UP000198693"/>
    </source>
</evidence>
<keyword evidence="1" id="KW-0472">Membrane</keyword>
<evidence type="ECO:0000259" key="2">
    <source>
        <dbReference type="Pfam" id="PF07885"/>
    </source>
</evidence>
<feature type="transmembrane region" description="Helical" evidence="1">
    <location>
        <begin position="34"/>
        <end position="52"/>
    </location>
</feature>
<dbReference type="Proteomes" id="UP000198693">
    <property type="component" value="Unassembled WGS sequence"/>
</dbReference>
<dbReference type="AlphaFoldDB" id="A0A1I7EW62"/>
<reference evidence="4" key="1">
    <citation type="submission" date="2016-10" db="EMBL/GenBank/DDBJ databases">
        <authorList>
            <person name="Varghese N."/>
            <person name="Submissions S."/>
        </authorList>
    </citation>
    <scope>NUCLEOTIDE SEQUENCE [LARGE SCALE GENOMIC DNA]</scope>
    <source>
        <strain evidence="4">CGMCC 1.6981</strain>
    </source>
</reference>
<dbReference type="RefSeq" id="WP_089791711.1">
    <property type="nucleotide sequence ID" value="NZ_FPBP01000001.1"/>
</dbReference>
<accession>A0A1I7EW62</accession>
<keyword evidence="1" id="KW-0812">Transmembrane</keyword>
<feature type="domain" description="Potassium channel" evidence="2">
    <location>
        <begin position="72"/>
        <end position="157"/>
    </location>
</feature>
<evidence type="ECO:0000313" key="3">
    <source>
        <dbReference type="EMBL" id="SFU28152.1"/>
    </source>
</evidence>
<dbReference type="STRING" id="463301.SAMN04487955_10133"/>
<feature type="transmembrane region" description="Helical" evidence="1">
    <location>
        <begin position="135"/>
        <end position="157"/>
    </location>
</feature>